<dbReference type="InterPro" id="IPR001650">
    <property type="entry name" value="Helicase_C-like"/>
</dbReference>
<dbReference type="PROSITE" id="PS51194">
    <property type="entry name" value="HELICASE_CTER"/>
    <property type="match status" value="1"/>
</dbReference>
<feature type="domain" description="Helicase C-terminal" evidence="12">
    <location>
        <begin position="378"/>
        <end position="526"/>
    </location>
</feature>
<sequence>MWHRALKLPQRRFRVPAKMLQAQNHKGLYQAVGNMPQLWDDVRSSLDNPTASRAENSRRQSLLEVEHKRNWKKTKPISRVHGLHVKQQDISNRISEKERELEQLKYAQKLVQLQISESNGRNPTLQNMTPWMTPQSQMCVDQWKVENFNWSPQVRSKLEELFHLKNFWPKQLEAINATMSNQDVLLITSTGGGKSLCYQLPALLSTGVTVVISPLVSLIEDQVLSLRKRGIAARMLTSRTSPDEALCIYDDLQSNHPEIKLLYLTPEKISKSKKLMSQLDKCYKAHNLSRFAIDEVHCVSQWGNDFRPDYKYLGILKRQFRDVPIIGLTATATNKVTEDTKNILNISDAVVLRAPLFRSNLFYEVRAKPDTHQKVVKDISDTVKLSFNGESGLVYCLSRRNCTDVCKGLQSHGLSAAVYHAGLTSEEKTETHQKWINNEIKILCSTVAFGMGIDKPDVRFVIHHSMSKSIECYFQESGRAGRDGHPALCLLYFGYSDVFRLSSMVFTQTFGPENLEKMLEYCQSSNACRHRFIGRHFGDESDTCKCTGMCDVCSGFRAKISHDITEACRALLAIVKASRGNDLTGRQLIIKARQGGTENPELKRYTKEKLQSIVLYMLQKQYLSKLYCFTSYDKVLYLVPGPKSHDLKAGKVQMDFYVAKRPRETIYKKRFCNKLTPIVKTST</sequence>
<dbReference type="GO" id="GO:0003677">
    <property type="term" value="F:DNA binding"/>
    <property type="evidence" value="ECO:0007669"/>
    <property type="project" value="UniProtKB-KW"/>
</dbReference>
<dbReference type="SMART" id="SM00490">
    <property type="entry name" value="HELICc"/>
    <property type="match status" value="1"/>
</dbReference>
<dbReference type="GO" id="GO:0005524">
    <property type="term" value="F:ATP binding"/>
    <property type="evidence" value="ECO:0007669"/>
    <property type="project" value="UniProtKB-KW"/>
</dbReference>
<dbReference type="GO" id="GO:0043138">
    <property type="term" value="F:3'-5' DNA helicase activity"/>
    <property type="evidence" value="ECO:0007669"/>
    <property type="project" value="UniProtKB-EC"/>
</dbReference>
<comment type="subcellular location">
    <subcellularLocation>
        <location evidence="10">Nucleus</location>
    </subcellularLocation>
</comment>
<organism evidence="13">
    <name type="scientific">Phallusia mammillata</name>
    <dbReference type="NCBI Taxonomy" id="59560"/>
    <lineage>
        <taxon>Eukaryota</taxon>
        <taxon>Metazoa</taxon>
        <taxon>Chordata</taxon>
        <taxon>Tunicata</taxon>
        <taxon>Ascidiacea</taxon>
        <taxon>Phlebobranchia</taxon>
        <taxon>Ascidiidae</taxon>
        <taxon>Phallusia</taxon>
    </lineage>
</organism>
<keyword evidence="6 10" id="KW-0067">ATP-binding</keyword>
<dbReference type="PANTHER" id="PTHR13710:SF105">
    <property type="entry name" value="ATP-DEPENDENT DNA HELICASE Q1"/>
    <property type="match status" value="1"/>
</dbReference>
<dbReference type="Pfam" id="PF16124">
    <property type="entry name" value="RecQ_Zn_bind"/>
    <property type="match status" value="1"/>
</dbReference>
<evidence type="ECO:0000256" key="9">
    <source>
        <dbReference type="ARBA" id="ARBA00034617"/>
    </source>
</evidence>
<dbReference type="PROSITE" id="PS51192">
    <property type="entry name" value="HELICASE_ATP_BIND_1"/>
    <property type="match status" value="1"/>
</dbReference>
<dbReference type="Gene3D" id="1.10.10.10">
    <property type="entry name" value="Winged helix-like DNA-binding domain superfamily/Winged helix DNA-binding domain"/>
    <property type="match status" value="1"/>
</dbReference>
<comment type="similarity">
    <text evidence="1 10">Belongs to the helicase family. RecQ subfamily.</text>
</comment>
<dbReference type="NCBIfam" id="TIGR00614">
    <property type="entry name" value="recQ_fam"/>
    <property type="match status" value="1"/>
</dbReference>
<reference evidence="13" key="1">
    <citation type="submission" date="2020-04" db="EMBL/GenBank/DDBJ databases">
        <authorList>
            <person name="Neveu A P."/>
        </authorList>
    </citation>
    <scope>NUCLEOTIDE SEQUENCE</scope>
    <source>
        <tissue evidence="13">Whole embryo</tissue>
    </source>
</reference>
<dbReference type="InterPro" id="IPR004589">
    <property type="entry name" value="DNA_helicase_ATP-dep_RecQ"/>
</dbReference>
<dbReference type="GO" id="GO:0009378">
    <property type="term" value="F:four-way junction helicase activity"/>
    <property type="evidence" value="ECO:0007669"/>
    <property type="project" value="TreeGrafter"/>
</dbReference>
<keyword evidence="2" id="KW-0479">Metal-binding</keyword>
<dbReference type="AlphaFoldDB" id="A0A6F9DR91"/>
<protein>
    <recommendedName>
        <fullName evidence="10">ATP-dependent DNA helicase</fullName>
        <ecNumber evidence="10">5.6.2.4</ecNumber>
    </recommendedName>
</protein>
<evidence type="ECO:0000259" key="11">
    <source>
        <dbReference type="PROSITE" id="PS51192"/>
    </source>
</evidence>
<dbReference type="GO" id="GO:0005737">
    <property type="term" value="C:cytoplasm"/>
    <property type="evidence" value="ECO:0007669"/>
    <property type="project" value="TreeGrafter"/>
</dbReference>
<gene>
    <name evidence="13" type="primary">Recql-002</name>
</gene>
<keyword evidence="5 10" id="KW-0347">Helicase</keyword>
<dbReference type="GO" id="GO:0046872">
    <property type="term" value="F:metal ion binding"/>
    <property type="evidence" value="ECO:0007669"/>
    <property type="project" value="UniProtKB-KW"/>
</dbReference>
<dbReference type="Pfam" id="PF00271">
    <property type="entry name" value="Helicase_C"/>
    <property type="match status" value="1"/>
</dbReference>
<dbReference type="Pfam" id="PF00270">
    <property type="entry name" value="DEAD"/>
    <property type="match status" value="1"/>
</dbReference>
<evidence type="ECO:0000256" key="10">
    <source>
        <dbReference type="RuleBase" id="RU364117"/>
    </source>
</evidence>
<dbReference type="GO" id="GO:0000724">
    <property type="term" value="P:double-strand break repair via homologous recombination"/>
    <property type="evidence" value="ECO:0007669"/>
    <property type="project" value="TreeGrafter"/>
</dbReference>
<accession>A0A6F9DR91</accession>
<dbReference type="GO" id="GO:0005694">
    <property type="term" value="C:chromosome"/>
    <property type="evidence" value="ECO:0007669"/>
    <property type="project" value="TreeGrafter"/>
</dbReference>
<evidence type="ECO:0000256" key="3">
    <source>
        <dbReference type="ARBA" id="ARBA00022741"/>
    </source>
</evidence>
<dbReference type="InterPro" id="IPR032284">
    <property type="entry name" value="RecQ_Zn-bd"/>
</dbReference>
<dbReference type="EMBL" id="LR789651">
    <property type="protein sequence ID" value="CAB3265513.1"/>
    <property type="molecule type" value="mRNA"/>
</dbReference>
<dbReference type="SMART" id="SM00487">
    <property type="entry name" value="DEXDc"/>
    <property type="match status" value="1"/>
</dbReference>
<keyword evidence="4 10" id="KW-0378">Hydrolase</keyword>
<dbReference type="SUPFAM" id="SSF52540">
    <property type="entry name" value="P-loop containing nucleoside triphosphate hydrolases"/>
    <property type="match status" value="1"/>
</dbReference>
<comment type="catalytic activity">
    <reaction evidence="10">
        <text>ATP + H2O = ADP + phosphate + H(+)</text>
        <dbReference type="Rhea" id="RHEA:13065"/>
        <dbReference type="ChEBI" id="CHEBI:15377"/>
        <dbReference type="ChEBI" id="CHEBI:15378"/>
        <dbReference type="ChEBI" id="CHEBI:30616"/>
        <dbReference type="ChEBI" id="CHEBI:43474"/>
        <dbReference type="ChEBI" id="CHEBI:456216"/>
    </reaction>
</comment>
<evidence type="ECO:0000256" key="2">
    <source>
        <dbReference type="ARBA" id="ARBA00022723"/>
    </source>
</evidence>
<dbReference type="Gene3D" id="3.40.50.300">
    <property type="entry name" value="P-loop containing nucleotide triphosphate hydrolases"/>
    <property type="match status" value="2"/>
</dbReference>
<evidence type="ECO:0000256" key="6">
    <source>
        <dbReference type="ARBA" id="ARBA00022840"/>
    </source>
</evidence>
<dbReference type="FunFam" id="3.40.50.300:FF:001544">
    <property type="entry name" value="ATP-dependent DNA helicase"/>
    <property type="match status" value="1"/>
</dbReference>
<evidence type="ECO:0000256" key="7">
    <source>
        <dbReference type="ARBA" id="ARBA00023125"/>
    </source>
</evidence>
<evidence type="ECO:0000256" key="1">
    <source>
        <dbReference type="ARBA" id="ARBA00005446"/>
    </source>
</evidence>
<evidence type="ECO:0000259" key="12">
    <source>
        <dbReference type="PROSITE" id="PS51194"/>
    </source>
</evidence>
<dbReference type="EC" id="5.6.2.4" evidence="10"/>
<keyword evidence="10" id="KW-0539">Nucleus</keyword>
<keyword evidence="7" id="KW-0238">DNA-binding</keyword>
<dbReference type="InterPro" id="IPR014001">
    <property type="entry name" value="Helicase_ATP-bd"/>
</dbReference>
<evidence type="ECO:0000256" key="4">
    <source>
        <dbReference type="ARBA" id="ARBA00022801"/>
    </source>
</evidence>
<evidence type="ECO:0000256" key="8">
    <source>
        <dbReference type="ARBA" id="ARBA00023235"/>
    </source>
</evidence>
<comment type="catalytic activity">
    <reaction evidence="9 10">
        <text>Couples ATP hydrolysis with the unwinding of duplex DNA by translocating in the 3'-5' direction.</text>
        <dbReference type="EC" id="5.6.2.4"/>
    </reaction>
</comment>
<dbReference type="GO" id="GO:0005634">
    <property type="term" value="C:nucleus"/>
    <property type="evidence" value="ECO:0007669"/>
    <property type="project" value="UniProtKB-SubCell"/>
</dbReference>
<dbReference type="GO" id="GO:0016787">
    <property type="term" value="F:hydrolase activity"/>
    <property type="evidence" value="ECO:0007669"/>
    <property type="project" value="UniProtKB-KW"/>
</dbReference>
<dbReference type="InterPro" id="IPR011545">
    <property type="entry name" value="DEAD/DEAH_box_helicase_dom"/>
</dbReference>
<dbReference type="InterPro" id="IPR036388">
    <property type="entry name" value="WH-like_DNA-bd_sf"/>
</dbReference>
<keyword evidence="8" id="KW-0413">Isomerase</keyword>
<dbReference type="FunFam" id="3.40.50.300:FF:001975">
    <property type="entry name" value="ATP-dependent DNA helicase"/>
    <property type="match status" value="1"/>
</dbReference>
<dbReference type="PANTHER" id="PTHR13710">
    <property type="entry name" value="DNA HELICASE RECQ FAMILY MEMBER"/>
    <property type="match status" value="1"/>
</dbReference>
<evidence type="ECO:0000313" key="13">
    <source>
        <dbReference type="EMBL" id="CAB3265513.1"/>
    </source>
</evidence>
<keyword evidence="3 10" id="KW-0547">Nucleotide-binding</keyword>
<name>A0A6F9DR91_9ASCI</name>
<dbReference type="InterPro" id="IPR027417">
    <property type="entry name" value="P-loop_NTPase"/>
</dbReference>
<dbReference type="CDD" id="cd18794">
    <property type="entry name" value="SF2_C_RecQ"/>
    <property type="match status" value="1"/>
</dbReference>
<feature type="domain" description="Helicase ATP-binding" evidence="11">
    <location>
        <begin position="175"/>
        <end position="350"/>
    </location>
</feature>
<evidence type="ECO:0000256" key="5">
    <source>
        <dbReference type="ARBA" id="ARBA00022806"/>
    </source>
</evidence>
<proteinExistence type="evidence at transcript level"/>